<dbReference type="PATRIC" id="fig|1423808.3.peg.1655"/>
<dbReference type="Proteomes" id="UP000051581">
    <property type="component" value="Unassembled WGS sequence"/>
</dbReference>
<dbReference type="Pfam" id="PF12850">
    <property type="entry name" value="Metallophos_2"/>
    <property type="match status" value="1"/>
</dbReference>
<comment type="similarity">
    <text evidence="1 2">Belongs to the metallophosphoesterase superfamily. YfcE family.</text>
</comment>
<gene>
    <name evidence="4" type="ORF">FD17_GL001635</name>
</gene>
<keyword evidence="2" id="KW-0479">Metal-binding</keyword>
<dbReference type="GO" id="GO:0016787">
    <property type="term" value="F:hydrolase activity"/>
    <property type="evidence" value="ECO:0007669"/>
    <property type="project" value="UniProtKB-UniRule"/>
</dbReference>
<dbReference type="RefSeq" id="WP_057823733.1">
    <property type="nucleotide sequence ID" value="NZ_AZEA01000003.1"/>
</dbReference>
<evidence type="ECO:0000259" key="3">
    <source>
        <dbReference type="Pfam" id="PF12850"/>
    </source>
</evidence>
<dbReference type="SUPFAM" id="SSF56300">
    <property type="entry name" value="Metallo-dependent phosphatases"/>
    <property type="match status" value="1"/>
</dbReference>
<reference evidence="4 5" key="1">
    <citation type="journal article" date="2015" name="Genome Announc.">
        <title>Expanding the biotechnology potential of lactobacilli through comparative genomics of 213 strains and associated genera.</title>
        <authorList>
            <person name="Sun Z."/>
            <person name="Harris H.M."/>
            <person name="McCann A."/>
            <person name="Guo C."/>
            <person name="Argimon S."/>
            <person name="Zhang W."/>
            <person name="Yang X."/>
            <person name="Jeffery I.B."/>
            <person name="Cooney J.C."/>
            <person name="Kagawa T.F."/>
            <person name="Liu W."/>
            <person name="Song Y."/>
            <person name="Salvetti E."/>
            <person name="Wrobel A."/>
            <person name="Rasinkangas P."/>
            <person name="Parkhill J."/>
            <person name="Rea M.C."/>
            <person name="O'Sullivan O."/>
            <person name="Ritari J."/>
            <person name="Douillard F.P."/>
            <person name="Paul Ross R."/>
            <person name="Yang R."/>
            <person name="Briner A.E."/>
            <person name="Felis G.E."/>
            <person name="de Vos W.M."/>
            <person name="Barrangou R."/>
            <person name="Klaenhammer T.R."/>
            <person name="Caufield P.W."/>
            <person name="Cui Y."/>
            <person name="Zhang H."/>
            <person name="O'Toole P.W."/>
        </authorList>
    </citation>
    <scope>NUCLEOTIDE SEQUENCE [LARGE SCALE GENOMIC DNA]</scope>
    <source>
        <strain evidence="4 5">DSM 19904</strain>
    </source>
</reference>
<dbReference type="InterPro" id="IPR000979">
    <property type="entry name" value="Phosphodiesterase_MJ0936/Vps29"/>
</dbReference>
<dbReference type="InterPro" id="IPR024654">
    <property type="entry name" value="Calcineurin-like_PHP_lpxH"/>
</dbReference>
<name>A0A0R1L061_9LACO</name>
<feature type="domain" description="Calcineurin-like phosphoesterase" evidence="3">
    <location>
        <begin position="1"/>
        <end position="147"/>
    </location>
</feature>
<dbReference type="AlphaFoldDB" id="A0A0R1L061"/>
<dbReference type="InterPro" id="IPR041802">
    <property type="entry name" value="MPP_YfcE"/>
</dbReference>
<dbReference type="CDD" id="cd00841">
    <property type="entry name" value="MPP_YfcE"/>
    <property type="match status" value="1"/>
</dbReference>
<dbReference type="InterPro" id="IPR029052">
    <property type="entry name" value="Metallo-depent_PP-like"/>
</dbReference>
<dbReference type="EC" id="3.1.4.-" evidence="2"/>
<evidence type="ECO:0000256" key="2">
    <source>
        <dbReference type="RuleBase" id="RU362039"/>
    </source>
</evidence>
<accession>A0A0R1L061</accession>
<evidence type="ECO:0000313" key="4">
    <source>
        <dbReference type="EMBL" id="KRK89148.1"/>
    </source>
</evidence>
<sequence length="171" mass="19237">MKIVVVSDSHGDRQIVQEIVDRYVDKVDGIFHCGDSELSIDDPLIDKLHIVQGNMDLAAFADHDLETIGDQTVLTVHGHHQNVNSGLLNLELYGRSLSANIVLFGHTHQLTATFDDHILFVNPGSISQPRGEYAKIGGTYALIDSDDQQYTVQYYNRRFQPLNNLKLHFTH</sequence>
<evidence type="ECO:0000313" key="5">
    <source>
        <dbReference type="Proteomes" id="UP000051581"/>
    </source>
</evidence>
<dbReference type="EMBL" id="AZEA01000003">
    <property type="protein sequence ID" value="KRK89148.1"/>
    <property type="molecule type" value="Genomic_DNA"/>
</dbReference>
<comment type="caution">
    <text evidence="4">The sequence shown here is derived from an EMBL/GenBank/DDBJ whole genome shotgun (WGS) entry which is preliminary data.</text>
</comment>
<keyword evidence="5" id="KW-1185">Reference proteome</keyword>
<protein>
    <recommendedName>
        <fullName evidence="2">Phosphoesterase</fullName>
        <ecNumber evidence="2">3.1.4.-</ecNumber>
    </recommendedName>
</protein>
<proteinExistence type="inferred from homology"/>
<dbReference type="NCBIfam" id="TIGR00040">
    <property type="entry name" value="yfcE"/>
    <property type="match status" value="1"/>
</dbReference>
<dbReference type="OrthoDB" id="9800565at2"/>
<comment type="cofactor">
    <cofactor evidence="2">
        <name>a divalent metal cation</name>
        <dbReference type="ChEBI" id="CHEBI:60240"/>
    </cofactor>
</comment>
<dbReference type="Gene3D" id="3.60.21.10">
    <property type="match status" value="1"/>
</dbReference>
<dbReference type="PANTHER" id="PTHR11124">
    <property type="entry name" value="VACUOLAR SORTING PROTEIN VPS29"/>
    <property type="match status" value="1"/>
</dbReference>
<dbReference type="GO" id="GO:0046872">
    <property type="term" value="F:metal ion binding"/>
    <property type="evidence" value="ECO:0007669"/>
    <property type="project" value="UniProtKB-KW"/>
</dbReference>
<organism evidence="4 5">
    <name type="scientific">Lentilactobacillus sunkii DSM 19904</name>
    <dbReference type="NCBI Taxonomy" id="1423808"/>
    <lineage>
        <taxon>Bacteria</taxon>
        <taxon>Bacillati</taxon>
        <taxon>Bacillota</taxon>
        <taxon>Bacilli</taxon>
        <taxon>Lactobacillales</taxon>
        <taxon>Lactobacillaceae</taxon>
        <taxon>Lentilactobacillus</taxon>
    </lineage>
</organism>
<evidence type="ECO:0000256" key="1">
    <source>
        <dbReference type="ARBA" id="ARBA00008950"/>
    </source>
</evidence>